<evidence type="ECO:0000313" key="4">
    <source>
        <dbReference type="Proteomes" id="UP001223336"/>
    </source>
</evidence>
<dbReference type="Proteomes" id="UP001223336">
    <property type="component" value="Unassembled WGS sequence"/>
</dbReference>
<dbReference type="Gene3D" id="3.30.565.40">
    <property type="entry name" value="Fervidobacterium nodosum Rt17-B1 like"/>
    <property type="match status" value="1"/>
</dbReference>
<feature type="domain" description="DUF3298" evidence="1">
    <location>
        <begin position="179"/>
        <end position="259"/>
    </location>
</feature>
<dbReference type="Pfam" id="PF11738">
    <property type="entry name" value="DUF3298"/>
    <property type="match status" value="1"/>
</dbReference>
<protein>
    <submittedName>
        <fullName evidence="3">RsiV family protein</fullName>
    </submittedName>
</protein>
<dbReference type="PROSITE" id="PS51257">
    <property type="entry name" value="PROKAR_LIPOPROTEIN"/>
    <property type="match status" value="1"/>
</dbReference>
<evidence type="ECO:0000313" key="2">
    <source>
        <dbReference type="EMBL" id="MDQ5769172.1"/>
    </source>
</evidence>
<dbReference type="InterPro" id="IPR021729">
    <property type="entry name" value="DUF3298"/>
</dbReference>
<evidence type="ECO:0000259" key="1">
    <source>
        <dbReference type="Pfam" id="PF11738"/>
    </source>
</evidence>
<gene>
    <name evidence="2" type="ORF">RCC75_11575</name>
    <name evidence="3" type="ORF">RCG00_02985</name>
</gene>
<dbReference type="RefSeq" id="WP_308135079.1">
    <property type="nucleotide sequence ID" value="NZ_CP133217.1"/>
</dbReference>
<organism evidence="3">
    <name type="scientific">Thiothrix subterranea</name>
    <dbReference type="NCBI Taxonomy" id="2735563"/>
    <lineage>
        <taxon>Bacteria</taxon>
        <taxon>Pseudomonadati</taxon>
        <taxon>Pseudomonadota</taxon>
        <taxon>Gammaproteobacteria</taxon>
        <taxon>Thiotrichales</taxon>
        <taxon>Thiotrichaceae</taxon>
        <taxon>Thiothrix</taxon>
    </lineage>
</organism>
<accession>A0AA51MNR3</accession>
<dbReference type="InterPro" id="IPR037126">
    <property type="entry name" value="PdaC/RsiV-like_sf"/>
</dbReference>
<sequence>MMLAKSMLLAASLLLMTGCKLELPLLSGSSISGPLTLETVTFERAGGPQCPDVAGTTPENIRCASLRLIYPKIVAAGTPAAAAAMNQYIQAQLLEYSDAEGKPPATADELASMFVADYNDVPEAVGLWEMVREVEVSFASEHLATLAIRESGYIGGAHPFSGQRYAVFDVNTGQQLTLKDLLVAGYEEGLNKAGEQAFRRERGLGANTSLEEAGFWFANGMFKVNTNVGVSGNGLVFNFNPYEVAPYALGPTEFTVGYDAINALIPDGSLLAALAR</sequence>
<reference evidence="3 4" key="1">
    <citation type="submission" date="2023-08" db="EMBL/GenBank/DDBJ databases">
        <title>New molecular markers tilS and rpoB for phylogenetic and monitoring studies of the genus Thiothrix biodiversity.</title>
        <authorList>
            <person name="Ravin N.V."/>
            <person name="Smolyakov D."/>
            <person name="Markov N.D."/>
            <person name="Beletsky A.V."/>
            <person name="Mardanov A.V."/>
            <person name="Rudenko T.S."/>
            <person name="Grabovich M.Y."/>
        </authorList>
    </citation>
    <scope>NUCLEOTIDE SEQUENCE</scope>
    <source>
        <strain evidence="3">DNT52</strain>
        <strain evidence="2 4">H33</strain>
    </source>
</reference>
<dbReference type="AlphaFoldDB" id="A0AA51MNR3"/>
<name>A0AA51MNR3_9GAMM</name>
<proteinExistence type="predicted"/>
<evidence type="ECO:0000313" key="3">
    <source>
        <dbReference type="EMBL" id="WML87328.1"/>
    </source>
</evidence>
<dbReference type="EMBL" id="JAVFKN010000014">
    <property type="protein sequence ID" value="MDQ5769172.1"/>
    <property type="molecule type" value="Genomic_DNA"/>
</dbReference>
<dbReference type="Proteomes" id="UP001229862">
    <property type="component" value="Chromosome"/>
</dbReference>
<keyword evidence="4" id="KW-1185">Reference proteome</keyword>
<dbReference type="EMBL" id="CP133217">
    <property type="protein sequence ID" value="WML87328.1"/>
    <property type="molecule type" value="Genomic_DNA"/>
</dbReference>
<dbReference type="Gene3D" id="3.90.640.20">
    <property type="entry name" value="Heat-shock cognate protein, ATPase"/>
    <property type="match status" value="1"/>
</dbReference>